<evidence type="ECO:0000313" key="5">
    <source>
        <dbReference type="EMBL" id="QJE98627.1"/>
    </source>
</evidence>
<evidence type="ECO:0000259" key="4">
    <source>
        <dbReference type="PROSITE" id="PS51007"/>
    </source>
</evidence>
<evidence type="ECO:0000256" key="2">
    <source>
        <dbReference type="ARBA" id="ARBA00023004"/>
    </source>
</evidence>
<sequence>MPFPFRVRWLLLIPALVQMASGEADFWDMAPLRYSDTKSQDSIAKLAADLASGARKLDGVRGLERLRFVLRELNVPEESQALVFSKTSHQNHLIHPKNPRALYFSTEAYVGYVPGGAIELIVEDPALGPVFYVIDDDDAGKPGVQRDTNLCMSCHGTTRTEGVPGMLVRSVFPNPDGHPLLAKGTTHVTHETPIPERWGGYYITGRSSLPHLGNFTYDEQDESDNKPRMSELADLREKIDVSKYLRPTSDIVALMVLEHQCQMHNLMNAASMQYRRSHYLAKAIDPNGDPDQGSAGRVADGMAERIVAWMFFKDEAELGDGVEGNEEFQKAFTARFPRTARGDSLADFQLYDRLFKNRCSYMIYSKTFRELPPRVKSAVIAKMKAALAGEDPGFDWLKESERKRISAILEETLEGWK</sequence>
<dbReference type="GO" id="GO:0020037">
    <property type="term" value="F:heme binding"/>
    <property type="evidence" value="ECO:0007669"/>
    <property type="project" value="InterPro"/>
</dbReference>
<dbReference type="AlphaFoldDB" id="A0A858RNN2"/>
<dbReference type="InterPro" id="IPR009056">
    <property type="entry name" value="Cyt_c-like_dom"/>
</dbReference>
<organism evidence="5 6">
    <name type="scientific">Luteolibacter luteus</name>
    <dbReference type="NCBI Taxonomy" id="2728835"/>
    <lineage>
        <taxon>Bacteria</taxon>
        <taxon>Pseudomonadati</taxon>
        <taxon>Verrucomicrobiota</taxon>
        <taxon>Verrucomicrobiia</taxon>
        <taxon>Verrucomicrobiales</taxon>
        <taxon>Verrucomicrobiaceae</taxon>
        <taxon>Luteolibacter</taxon>
    </lineage>
</organism>
<dbReference type="EMBL" id="CP051774">
    <property type="protein sequence ID" value="QJE98627.1"/>
    <property type="molecule type" value="Genomic_DNA"/>
</dbReference>
<keyword evidence="3" id="KW-0349">Heme</keyword>
<protein>
    <recommendedName>
        <fullName evidence="4">Cytochrome c domain-containing protein</fullName>
    </recommendedName>
</protein>
<dbReference type="GO" id="GO:0009055">
    <property type="term" value="F:electron transfer activity"/>
    <property type="evidence" value="ECO:0007669"/>
    <property type="project" value="InterPro"/>
</dbReference>
<name>A0A858RNN2_9BACT</name>
<evidence type="ECO:0000313" key="6">
    <source>
        <dbReference type="Proteomes" id="UP000501812"/>
    </source>
</evidence>
<keyword evidence="2 3" id="KW-0408">Iron</keyword>
<accession>A0A858RNN2</accession>
<dbReference type="GO" id="GO:0046872">
    <property type="term" value="F:metal ion binding"/>
    <property type="evidence" value="ECO:0007669"/>
    <property type="project" value="UniProtKB-KW"/>
</dbReference>
<evidence type="ECO:0000256" key="3">
    <source>
        <dbReference type="PROSITE-ProRule" id="PRU00433"/>
    </source>
</evidence>
<dbReference type="RefSeq" id="WP_169457114.1">
    <property type="nucleotide sequence ID" value="NZ_CP051774.1"/>
</dbReference>
<gene>
    <name evidence="5" type="ORF">HHL09_23525</name>
</gene>
<dbReference type="KEGG" id="luo:HHL09_23525"/>
<dbReference type="Proteomes" id="UP000501812">
    <property type="component" value="Chromosome"/>
</dbReference>
<proteinExistence type="predicted"/>
<keyword evidence="6" id="KW-1185">Reference proteome</keyword>
<evidence type="ECO:0000256" key="1">
    <source>
        <dbReference type="ARBA" id="ARBA00022723"/>
    </source>
</evidence>
<keyword evidence="1 3" id="KW-0479">Metal-binding</keyword>
<feature type="domain" description="Cytochrome c" evidence="4">
    <location>
        <begin position="135"/>
        <end position="249"/>
    </location>
</feature>
<dbReference type="PROSITE" id="PS51007">
    <property type="entry name" value="CYTC"/>
    <property type="match status" value="1"/>
</dbReference>
<reference evidence="5 6" key="1">
    <citation type="submission" date="2020-04" db="EMBL/GenBank/DDBJ databases">
        <title>Luteolibacter sp. G-1-1-1 isolated from soil.</title>
        <authorList>
            <person name="Dahal R.H."/>
        </authorList>
    </citation>
    <scope>NUCLEOTIDE SEQUENCE [LARGE SCALE GENOMIC DNA]</scope>
    <source>
        <strain evidence="5 6">G-1-1-1</strain>
    </source>
</reference>